<dbReference type="RefSeq" id="WP_315946588.1">
    <property type="nucleotide sequence ID" value="NZ_JAWCUA010000007.1"/>
</dbReference>
<evidence type="ECO:0000256" key="9">
    <source>
        <dbReference type="SAM" id="SignalP"/>
    </source>
</evidence>
<comment type="similarity">
    <text evidence="2">Belongs to the outer membrane factor (OMF) (TC 1.B.17) family.</text>
</comment>
<evidence type="ECO:0000256" key="4">
    <source>
        <dbReference type="ARBA" id="ARBA00022452"/>
    </source>
</evidence>
<evidence type="ECO:0000313" key="10">
    <source>
        <dbReference type="EMBL" id="MDU0112933.1"/>
    </source>
</evidence>
<dbReference type="PANTHER" id="PTHR30026">
    <property type="entry name" value="OUTER MEMBRANE PROTEIN TOLC"/>
    <property type="match status" value="1"/>
</dbReference>
<dbReference type="PANTHER" id="PTHR30026:SF20">
    <property type="entry name" value="OUTER MEMBRANE PROTEIN TOLC"/>
    <property type="match status" value="1"/>
</dbReference>
<dbReference type="InterPro" id="IPR010130">
    <property type="entry name" value="T1SS_OMP_TolC"/>
</dbReference>
<evidence type="ECO:0000256" key="2">
    <source>
        <dbReference type="ARBA" id="ARBA00007613"/>
    </source>
</evidence>
<protein>
    <submittedName>
        <fullName evidence="10">Outer membrane channel protein TolC</fullName>
    </submittedName>
</protein>
<reference evidence="10 11" key="1">
    <citation type="submission" date="2023-10" db="EMBL/GenBank/DDBJ databases">
        <title>Psychrosphaera aquimaarina strain SW33 isolated from seawater.</title>
        <authorList>
            <person name="Bayburt H."/>
            <person name="Kim J.M."/>
            <person name="Choi B.J."/>
            <person name="Jeon C.O."/>
        </authorList>
    </citation>
    <scope>NUCLEOTIDE SEQUENCE [LARGE SCALE GENOMIC DNA]</scope>
    <source>
        <strain evidence="10 11">KCTC 52743</strain>
    </source>
</reference>
<dbReference type="Pfam" id="PF02321">
    <property type="entry name" value="OEP"/>
    <property type="match status" value="2"/>
</dbReference>
<evidence type="ECO:0000256" key="3">
    <source>
        <dbReference type="ARBA" id="ARBA00022448"/>
    </source>
</evidence>
<feature type="chain" id="PRO_5047258741" evidence="9">
    <location>
        <begin position="24"/>
        <end position="440"/>
    </location>
</feature>
<dbReference type="InterPro" id="IPR003423">
    <property type="entry name" value="OMP_efflux"/>
</dbReference>
<keyword evidence="5" id="KW-0812">Transmembrane</keyword>
<keyword evidence="8" id="KW-0175">Coiled coil</keyword>
<keyword evidence="11" id="KW-1185">Reference proteome</keyword>
<dbReference type="InterPro" id="IPR051906">
    <property type="entry name" value="TolC-like"/>
</dbReference>
<dbReference type="Gene3D" id="1.20.1600.10">
    <property type="entry name" value="Outer membrane efflux proteins (OEP)"/>
    <property type="match status" value="1"/>
</dbReference>
<evidence type="ECO:0000256" key="1">
    <source>
        <dbReference type="ARBA" id="ARBA00004442"/>
    </source>
</evidence>
<keyword evidence="4" id="KW-1134">Transmembrane beta strand</keyword>
<keyword evidence="9" id="KW-0732">Signal</keyword>
<dbReference type="InterPro" id="IPR058622">
    <property type="entry name" value="TolC"/>
</dbReference>
<evidence type="ECO:0000256" key="5">
    <source>
        <dbReference type="ARBA" id="ARBA00022692"/>
    </source>
</evidence>
<keyword evidence="6" id="KW-0472">Membrane</keyword>
<dbReference type="EMBL" id="JAWCUA010000007">
    <property type="protein sequence ID" value="MDU0112933.1"/>
    <property type="molecule type" value="Genomic_DNA"/>
</dbReference>
<organism evidence="10 11">
    <name type="scientific">Psychrosphaera aquimarina</name>
    <dbReference type="NCBI Taxonomy" id="2044854"/>
    <lineage>
        <taxon>Bacteria</taxon>
        <taxon>Pseudomonadati</taxon>
        <taxon>Pseudomonadota</taxon>
        <taxon>Gammaproteobacteria</taxon>
        <taxon>Alteromonadales</taxon>
        <taxon>Pseudoalteromonadaceae</taxon>
        <taxon>Psychrosphaera</taxon>
    </lineage>
</organism>
<comment type="caution">
    <text evidence="10">The sequence shown here is derived from an EMBL/GenBank/DDBJ whole genome shotgun (WGS) entry which is preliminary data.</text>
</comment>
<evidence type="ECO:0000256" key="7">
    <source>
        <dbReference type="ARBA" id="ARBA00023237"/>
    </source>
</evidence>
<keyword evidence="7" id="KW-0998">Cell outer membrane</keyword>
<keyword evidence="3" id="KW-0813">Transport</keyword>
<gene>
    <name evidence="10" type="primary">tolC</name>
    <name evidence="10" type="ORF">RT723_07980</name>
</gene>
<feature type="signal peptide" evidence="9">
    <location>
        <begin position="1"/>
        <end position="23"/>
    </location>
</feature>
<accession>A0ABU3QZR6</accession>
<evidence type="ECO:0000256" key="6">
    <source>
        <dbReference type="ARBA" id="ARBA00023136"/>
    </source>
</evidence>
<feature type="coiled-coil region" evidence="8">
    <location>
        <begin position="143"/>
        <end position="170"/>
    </location>
</feature>
<dbReference type="Proteomes" id="UP001257914">
    <property type="component" value="Unassembled WGS sequence"/>
</dbReference>
<comment type="subcellular location">
    <subcellularLocation>
        <location evidence="1">Cell outer membrane</location>
    </subcellularLocation>
</comment>
<dbReference type="NCBIfam" id="TIGR01844">
    <property type="entry name" value="type_I_sec_TolC"/>
    <property type="match status" value="1"/>
</dbReference>
<proteinExistence type="inferred from homology"/>
<name>A0ABU3QZR6_9GAMM</name>
<dbReference type="NCBIfam" id="NF007002">
    <property type="entry name" value="PRK09465.1"/>
    <property type="match status" value="1"/>
</dbReference>
<evidence type="ECO:0000256" key="8">
    <source>
        <dbReference type="SAM" id="Coils"/>
    </source>
</evidence>
<sequence>MKKSLLSATLLLLISGLSLQVEATNLLEAYKDAVKNDPQTLKAKAQYDVARESESIAFSSLMPSVNFTAGYSINNGERYNAPVTSDYDSNTLTYGVSLSQAIFRMDTWYSLDAAEKRALQAQAGFDLAQQALITRVSVSYFNVLKAQDNLEFVKSEKKAIERQLEQTKQRFNVGLTAITDVHEAQANFDSAVAQEIRSKNDIEIAKEALREITGKYYSKFDGLNTSRFEATMPAPLKIQHWVTKSENNNLELKAKELTVEAAKYDIKRAESGHYPTLNLTASLSSSDSGGDIDSPALNSNSIGLNLTVPLYSGGATSAAVRQAQANFVYASEDMEATHRSVVRQVRTSFADVVALVSTLKALEQSVISAESALKATQAGFEVGTRTIVDVLNSTRNLFNAKRNLSNTRYDYILSMLTLKQSSGSLTGTDVEAVNKGLSAS</sequence>
<evidence type="ECO:0000313" key="11">
    <source>
        <dbReference type="Proteomes" id="UP001257914"/>
    </source>
</evidence>
<dbReference type="SUPFAM" id="SSF56954">
    <property type="entry name" value="Outer membrane efflux proteins (OEP)"/>
    <property type="match status" value="1"/>
</dbReference>